<gene>
    <name evidence="1" type="ORF">Q644_12040</name>
</gene>
<name>U4VG64_9HYPH</name>
<comment type="caution">
    <text evidence="1">The sequence shown here is derived from an EMBL/GenBank/DDBJ whole genome shotgun (WGS) entry which is preliminary data.</text>
</comment>
<reference evidence="1 2" key="1">
    <citation type="journal article" date="2014" name="FEMS Microbiol. Lett.">
        <title>Genome sequencing analysis reveals virulence-related gene content of Ochrobactrum intermedium strain 229E, a urease-positive strain isolated from the human gastric niche.</title>
        <authorList>
            <person name="Kulkarni G.J."/>
            <person name="Shetty S."/>
            <person name="Dharne M.S."/>
            <person name="Shouche Y.S."/>
        </authorList>
    </citation>
    <scope>NUCLEOTIDE SEQUENCE [LARGE SCALE GENOMIC DNA]</scope>
    <source>
        <strain evidence="1 2">229E</strain>
    </source>
</reference>
<accession>U4VG64</accession>
<dbReference type="EMBL" id="ASXJ01000024">
    <property type="protein sequence ID" value="ERM03294.1"/>
    <property type="molecule type" value="Genomic_DNA"/>
</dbReference>
<dbReference type="AlphaFoldDB" id="U4VG64"/>
<dbReference type="Pfam" id="PF26611">
    <property type="entry name" value="MAD7"/>
    <property type="match status" value="1"/>
</dbReference>
<evidence type="ECO:0000313" key="1">
    <source>
        <dbReference type="EMBL" id="ERM03294.1"/>
    </source>
</evidence>
<dbReference type="Proteomes" id="UP000016842">
    <property type="component" value="Unassembled WGS sequence"/>
</dbReference>
<dbReference type="PATRIC" id="fig|1337887.3.peg.608"/>
<sequence length="516" mass="59167">MLDALPPPPVGHHKSNDMWIDEQIWGGHRLWDATNPWLIFLEFLGVAEAKDREGTLLDHQGGKLYPLDFRPAQRMYLRNILYNNEHLTRVAAKGLAGWAAWSEWLTWIDENAQGIHRRDFSYLKKRFNSFKDFAALVSMIRGTTIENTINKRWSSRFVFPFGRHALYEDVNVKNNSPSREYINFGLPGELLYQMLSRASVASDLALELAKGFDGDRCDRLLSLLEPPEDEVRQHRGNSFLPYAQHESFEQLGQDWLTLLQSPQPRFDIYPHLATLATLHLMRYQLSVGAEICELDRPTFICEIVASRRTPVRELSIGSFQRNDGTPARTILAYLDRIAASAEWGGEALNSDTPFLDCRRVLKHVIRWPDTDDYSGPEDPSEMLAAAKKAALARHRQHVAQVHRSYGSGAGLVSRRGTTQLRYAPNDALLKTLIFANVGVRMEFAEFLRLLFERYGMVIGDREAALVLSEDEYDRKSFQNNATRLERRLRTLGMLRRLSDACAYVENPLFSKVRDRV</sequence>
<evidence type="ECO:0000313" key="2">
    <source>
        <dbReference type="Proteomes" id="UP000016842"/>
    </source>
</evidence>
<dbReference type="InterPro" id="IPR058120">
    <property type="entry name" value="MADS7"/>
</dbReference>
<proteinExistence type="predicted"/>
<organism evidence="1 2">
    <name type="scientific">Brucella intermedia 229E</name>
    <dbReference type="NCBI Taxonomy" id="1337887"/>
    <lineage>
        <taxon>Bacteria</taxon>
        <taxon>Pseudomonadati</taxon>
        <taxon>Pseudomonadota</taxon>
        <taxon>Alphaproteobacteria</taxon>
        <taxon>Hyphomicrobiales</taxon>
        <taxon>Brucellaceae</taxon>
        <taxon>Brucella/Ochrobactrum group</taxon>
        <taxon>Brucella</taxon>
    </lineage>
</organism>
<protein>
    <submittedName>
        <fullName evidence="1">Uncharacterized protein</fullName>
    </submittedName>
</protein>